<dbReference type="Proteomes" id="UP000199440">
    <property type="component" value="Unassembled WGS sequence"/>
</dbReference>
<organism evidence="1 2">
    <name type="scientific">Kriegella aquimaris</name>
    <dbReference type="NCBI Taxonomy" id="192904"/>
    <lineage>
        <taxon>Bacteria</taxon>
        <taxon>Pseudomonadati</taxon>
        <taxon>Bacteroidota</taxon>
        <taxon>Flavobacteriia</taxon>
        <taxon>Flavobacteriales</taxon>
        <taxon>Flavobacteriaceae</taxon>
        <taxon>Kriegella</taxon>
    </lineage>
</organism>
<sequence length="424" mass="45288">MLSTMKFNKLGLLVLFLGVNFLSAQVKIGANPDTIDPASMIELESTTKALVLSRMSNSQMQTVSPLRGALVYNTDTQCIHYYDGTQWNNLCTQSSSKGAVSFTDLGNGRFVLNDGNGGNISFYGAKETTSTLVDNFDGTYTYTNESGNQTVISFTAGDSQNLESATIDSNDILTLAIENGNSTSVDLSAYVDTDTHADQTEIEGMGFVTGAHTVDTNLSKTDIETMGFVDGAHTIDTDTHADQTEIEGMGFVTGAHTIDTDTQLSKTDIETMGFVDGAHTVDTDTHADQTEIEGMGFVTGAHTVDTNLSKTDIETMGFVDGAHTIDTDTHADQTEIEGMGFVTGAHTVDTNTQLSKTDIETMGFVDGAHTIDTDTHADQTEIEGMGFVTGAHTVDTNLSKTDIETMGFVDGSHTIDTHADQTEI</sequence>
<feature type="non-terminal residue" evidence="1">
    <location>
        <position position="424"/>
    </location>
</feature>
<reference evidence="1 2" key="1">
    <citation type="submission" date="2016-10" db="EMBL/GenBank/DDBJ databases">
        <authorList>
            <person name="de Groot N.N."/>
        </authorList>
    </citation>
    <scope>NUCLEOTIDE SEQUENCE [LARGE SCALE GENOMIC DNA]</scope>
    <source>
        <strain evidence="1 2">DSM 19886</strain>
    </source>
</reference>
<protein>
    <submittedName>
        <fullName evidence="1">Uncharacterized protein</fullName>
    </submittedName>
</protein>
<evidence type="ECO:0000313" key="2">
    <source>
        <dbReference type="Proteomes" id="UP000199440"/>
    </source>
</evidence>
<dbReference type="EMBL" id="FNGV01000031">
    <property type="protein sequence ID" value="SDN14050.1"/>
    <property type="molecule type" value="Genomic_DNA"/>
</dbReference>
<evidence type="ECO:0000313" key="1">
    <source>
        <dbReference type="EMBL" id="SDN14050.1"/>
    </source>
</evidence>
<keyword evidence="2" id="KW-1185">Reference proteome</keyword>
<proteinExistence type="predicted"/>
<name>A0A1G9YY74_9FLAO</name>
<gene>
    <name evidence="1" type="ORF">SAMN04488514_1311</name>
</gene>
<accession>A0A1G9YY74</accession>
<dbReference type="STRING" id="192904.SAMN04488514_1311"/>
<dbReference type="AlphaFoldDB" id="A0A1G9YY74"/>